<organism evidence="2 3">
    <name type="scientific">Chitinibacter fontanus</name>
    <dbReference type="NCBI Taxonomy" id="1737446"/>
    <lineage>
        <taxon>Bacteria</taxon>
        <taxon>Pseudomonadati</taxon>
        <taxon>Pseudomonadota</taxon>
        <taxon>Betaproteobacteria</taxon>
        <taxon>Neisseriales</taxon>
        <taxon>Chitinibacteraceae</taxon>
        <taxon>Chitinibacter</taxon>
    </lineage>
</organism>
<gene>
    <name evidence="2" type="ORF">HZU75_06115</name>
</gene>
<dbReference type="CDD" id="cd03801">
    <property type="entry name" value="GT4_PimA-like"/>
    <property type="match status" value="1"/>
</dbReference>
<dbReference type="SUPFAM" id="SSF53756">
    <property type="entry name" value="UDP-Glycosyltransferase/glycogen phosphorylase"/>
    <property type="match status" value="1"/>
</dbReference>
<feature type="domain" description="Glycosyltransferase subfamily 4-like N-terminal" evidence="1">
    <location>
        <begin position="14"/>
        <end position="170"/>
    </location>
</feature>
<dbReference type="Pfam" id="PF13692">
    <property type="entry name" value="Glyco_trans_1_4"/>
    <property type="match status" value="1"/>
</dbReference>
<evidence type="ECO:0000313" key="2">
    <source>
        <dbReference type="EMBL" id="QLI81143.1"/>
    </source>
</evidence>
<proteinExistence type="predicted"/>
<dbReference type="RefSeq" id="WP_180308273.1">
    <property type="nucleotide sequence ID" value="NZ_CP058952.1"/>
</dbReference>
<dbReference type="Pfam" id="PF13439">
    <property type="entry name" value="Glyco_transf_4"/>
    <property type="match status" value="1"/>
</dbReference>
<dbReference type="InterPro" id="IPR028098">
    <property type="entry name" value="Glyco_trans_4-like_N"/>
</dbReference>
<name>A0A7D5Z4U7_9NEIS</name>
<evidence type="ECO:0000313" key="3">
    <source>
        <dbReference type="Proteomes" id="UP000510822"/>
    </source>
</evidence>
<dbReference type="GO" id="GO:0016758">
    <property type="term" value="F:hexosyltransferase activity"/>
    <property type="evidence" value="ECO:0007669"/>
    <property type="project" value="TreeGrafter"/>
</dbReference>
<dbReference type="Gene3D" id="3.40.50.2000">
    <property type="entry name" value="Glycogen Phosphorylase B"/>
    <property type="match status" value="2"/>
</dbReference>
<keyword evidence="3" id="KW-1185">Reference proteome</keyword>
<dbReference type="InterPro" id="IPR050194">
    <property type="entry name" value="Glycosyltransferase_grp1"/>
</dbReference>
<keyword evidence="2" id="KW-0808">Transferase</keyword>
<dbReference type="PANTHER" id="PTHR45947:SF3">
    <property type="entry name" value="SULFOQUINOVOSYL TRANSFERASE SQD2"/>
    <property type="match status" value="1"/>
</dbReference>
<protein>
    <submittedName>
        <fullName evidence="2">Glycosyltransferase family 4 protein</fullName>
    </submittedName>
</protein>
<dbReference type="Proteomes" id="UP000510822">
    <property type="component" value="Chromosome"/>
</dbReference>
<evidence type="ECO:0000259" key="1">
    <source>
        <dbReference type="Pfam" id="PF13439"/>
    </source>
</evidence>
<accession>A0A7D5Z4U7</accession>
<sequence length="367" mass="40799">MALRVLHTECSSSWGGQELRIISEMRAMQKMGHELELIALSGSRMAQEAKAAGLIVWELPIAKKRVSALLAMRRWLVTNRQRFDVINTHRSTDHWLVAAAGLLLTDLPPVVRTRHMATPISNRLTTRWLYQRATQMIVTTGSMVREQLIRDNRFDAERLVSIPTGVDLQRFYPQDRHQLRQQLGLPAKKTLGFAASGLHAGKGCDLLAQAWTVLQAQFPDWQLVLVGDDEQYAPVLDLQAQFPDSVRLVGYQPALEHWLNAFDVFVLPSDSEGVPQVITQAMACAVPVVATRVGGIPDAVIHQETGLLIEKRDLPALVKALTAVMADDALREQYGAAGLARAKAIFSVERMAVDMERVFLEVCAASR</sequence>
<dbReference type="AlphaFoldDB" id="A0A7D5Z4U7"/>
<dbReference type="PANTHER" id="PTHR45947">
    <property type="entry name" value="SULFOQUINOVOSYL TRANSFERASE SQD2"/>
    <property type="match status" value="1"/>
</dbReference>
<reference evidence="2 3" key="1">
    <citation type="journal article" date="2016" name="Int. J. Syst. Evol. Microbiol.">
        <title>Chitinibacter fontanus sp. nov., isolated from a spring.</title>
        <authorList>
            <person name="Sheu S.Y."/>
            <person name="Li Y.S."/>
            <person name="Young C.C."/>
            <person name="Chen W.M."/>
        </authorList>
    </citation>
    <scope>NUCLEOTIDE SEQUENCE [LARGE SCALE GENOMIC DNA]</scope>
    <source>
        <strain evidence="2 3">STM-7</strain>
    </source>
</reference>
<dbReference type="EMBL" id="CP058952">
    <property type="protein sequence ID" value="QLI81143.1"/>
    <property type="molecule type" value="Genomic_DNA"/>
</dbReference>
<dbReference type="KEGG" id="cfon:HZU75_06115"/>